<organism evidence="2 3">
    <name type="scientific">Mycena rosella</name>
    <name type="common">Pink bonnet</name>
    <name type="synonym">Agaricus rosellus</name>
    <dbReference type="NCBI Taxonomy" id="1033263"/>
    <lineage>
        <taxon>Eukaryota</taxon>
        <taxon>Fungi</taxon>
        <taxon>Dikarya</taxon>
        <taxon>Basidiomycota</taxon>
        <taxon>Agaricomycotina</taxon>
        <taxon>Agaricomycetes</taxon>
        <taxon>Agaricomycetidae</taxon>
        <taxon>Agaricales</taxon>
        <taxon>Marasmiineae</taxon>
        <taxon>Mycenaceae</taxon>
        <taxon>Mycena</taxon>
    </lineage>
</organism>
<dbReference type="EMBL" id="JARKIE010000116">
    <property type="protein sequence ID" value="KAJ7681561.1"/>
    <property type="molecule type" value="Genomic_DNA"/>
</dbReference>
<evidence type="ECO:0000313" key="2">
    <source>
        <dbReference type="EMBL" id="KAJ7681561.1"/>
    </source>
</evidence>
<keyword evidence="1" id="KW-0732">Signal</keyword>
<reference evidence="2" key="1">
    <citation type="submission" date="2023-03" db="EMBL/GenBank/DDBJ databases">
        <title>Massive genome expansion in bonnet fungi (Mycena s.s.) driven by repeated elements and novel gene families across ecological guilds.</title>
        <authorList>
            <consortium name="Lawrence Berkeley National Laboratory"/>
            <person name="Harder C.B."/>
            <person name="Miyauchi S."/>
            <person name="Viragh M."/>
            <person name="Kuo A."/>
            <person name="Thoen E."/>
            <person name="Andreopoulos B."/>
            <person name="Lu D."/>
            <person name="Skrede I."/>
            <person name="Drula E."/>
            <person name="Henrissat B."/>
            <person name="Morin E."/>
            <person name="Kohler A."/>
            <person name="Barry K."/>
            <person name="LaButti K."/>
            <person name="Morin E."/>
            <person name="Salamov A."/>
            <person name="Lipzen A."/>
            <person name="Mereny Z."/>
            <person name="Hegedus B."/>
            <person name="Baldrian P."/>
            <person name="Stursova M."/>
            <person name="Weitz H."/>
            <person name="Taylor A."/>
            <person name="Grigoriev I.V."/>
            <person name="Nagy L.G."/>
            <person name="Martin F."/>
            <person name="Kauserud H."/>
        </authorList>
    </citation>
    <scope>NUCLEOTIDE SEQUENCE</scope>
    <source>
        <strain evidence="2">CBHHK067</strain>
    </source>
</reference>
<dbReference type="AlphaFoldDB" id="A0AAD7D749"/>
<evidence type="ECO:0000256" key="1">
    <source>
        <dbReference type="SAM" id="SignalP"/>
    </source>
</evidence>
<protein>
    <submittedName>
        <fullName evidence="2">Uncharacterized protein</fullName>
    </submittedName>
</protein>
<name>A0AAD7D749_MYCRO</name>
<keyword evidence="3" id="KW-1185">Reference proteome</keyword>
<proteinExistence type="predicted"/>
<sequence length="76" mass="8306">MNRRLLALFMLLFVVLAIVAAPVDGNALEVRKAAKKVAKPKAVAKPKPKAAAKPKPKAVAKVRTILLKYYNQLVNE</sequence>
<feature type="chain" id="PRO_5042240905" evidence="1">
    <location>
        <begin position="21"/>
        <end position="76"/>
    </location>
</feature>
<gene>
    <name evidence="2" type="ORF">B0H17DRAFT_1205689</name>
</gene>
<comment type="caution">
    <text evidence="2">The sequence shown here is derived from an EMBL/GenBank/DDBJ whole genome shotgun (WGS) entry which is preliminary data.</text>
</comment>
<feature type="signal peptide" evidence="1">
    <location>
        <begin position="1"/>
        <end position="20"/>
    </location>
</feature>
<accession>A0AAD7D749</accession>
<dbReference type="Proteomes" id="UP001221757">
    <property type="component" value="Unassembled WGS sequence"/>
</dbReference>
<evidence type="ECO:0000313" key="3">
    <source>
        <dbReference type="Proteomes" id="UP001221757"/>
    </source>
</evidence>